<evidence type="ECO:0000256" key="1">
    <source>
        <dbReference type="SAM" id="SignalP"/>
    </source>
</evidence>
<comment type="caution">
    <text evidence="2">The sequence shown here is derived from an EMBL/GenBank/DDBJ whole genome shotgun (WGS) entry which is preliminary data.</text>
</comment>
<dbReference type="AlphaFoldDB" id="A0A5D3WNZ0"/>
<gene>
    <name evidence="2" type="ORF">EDC39_10176</name>
</gene>
<name>A0A5D3WNZ0_9BACT</name>
<keyword evidence="3" id="KW-1185">Reference proteome</keyword>
<evidence type="ECO:0000313" key="3">
    <source>
        <dbReference type="Proteomes" id="UP000324159"/>
    </source>
</evidence>
<evidence type="ECO:0008006" key="4">
    <source>
        <dbReference type="Google" id="ProtNLM"/>
    </source>
</evidence>
<feature type="signal peptide" evidence="1">
    <location>
        <begin position="1"/>
        <end position="38"/>
    </location>
</feature>
<keyword evidence="1" id="KW-0732">Signal</keyword>
<dbReference type="EMBL" id="VNIB01000001">
    <property type="protein sequence ID" value="TYO99916.1"/>
    <property type="molecule type" value="Genomic_DNA"/>
</dbReference>
<dbReference type="Proteomes" id="UP000324159">
    <property type="component" value="Unassembled WGS sequence"/>
</dbReference>
<evidence type="ECO:0000313" key="2">
    <source>
        <dbReference type="EMBL" id="TYO99916.1"/>
    </source>
</evidence>
<feature type="chain" id="PRO_5022957497" description="Carbohydrate binding protein with CBM6 domain" evidence="1">
    <location>
        <begin position="39"/>
        <end position="391"/>
    </location>
</feature>
<dbReference type="CDD" id="cd02795">
    <property type="entry name" value="CBM6-CBM35-CBM36_like"/>
    <property type="match status" value="1"/>
</dbReference>
<protein>
    <recommendedName>
        <fullName evidence="4">Carbohydrate binding protein with CBM6 domain</fullName>
    </recommendedName>
</protein>
<organism evidence="2 3">
    <name type="scientific">Geothermobacter ehrlichii</name>
    <dbReference type="NCBI Taxonomy" id="213224"/>
    <lineage>
        <taxon>Bacteria</taxon>
        <taxon>Pseudomonadati</taxon>
        <taxon>Thermodesulfobacteriota</taxon>
        <taxon>Desulfuromonadia</taxon>
        <taxon>Desulfuromonadales</taxon>
        <taxon>Geothermobacteraceae</taxon>
        <taxon>Geothermobacter</taxon>
    </lineage>
</organism>
<reference evidence="2 3" key="1">
    <citation type="submission" date="2019-07" db="EMBL/GenBank/DDBJ databases">
        <title>Genomic Encyclopedia of Type Strains, Phase IV (KMG-IV): sequencing the most valuable type-strain genomes for metagenomic binning, comparative biology and taxonomic classification.</title>
        <authorList>
            <person name="Goeker M."/>
        </authorList>
    </citation>
    <scope>NUCLEOTIDE SEQUENCE [LARGE SCALE GENOMIC DNA]</scope>
    <source>
        <strain evidence="2 3">SS015</strain>
    </source>
</reference>
<proteinExistence type="predicted"/>
<sequence>MTGFPDRRQPNVPQGDRIVLRLSLLLLCLLLASGQALAAPPTQRDWLINLVDGLGWSFGLPDNPQDADYLAVVDGGRRLHIEAEEAIQPEDLVAVKNYRIYGDFSGEGWVSGIARPTTAHLRFLLPIGGRYEIRARLRLPGHRFTIGGQEFTADGGTGFTTVVVAQTELVAGENEIAVTLPANGSLDYLELQAPAYPPIAPPGGWRPDRPLRKADLAATVIKALQLENCLPQAGETVRIEAETASDTGDAEITRITHLGHPSGGAWLRARAGVTRVVLDFTPPAPGVYRLALRGTGKGTVRAELDGRYLTDFDFPPYLQARTWASLYLAGGKHRLEITLPPRGGIDALLLTPLSDRDEDYLRLSGLQTADPPEPADLDRTLELLNSFMLPR</sequence>
<accession>A0A5D3WNZ0</accession>